<name>A0A2T1A4R6_9ACTN</name>
<sequence>MKIYNPTYGVRDATGHLAVHASSALTDTICLYSNSKPNASNLLNGIAAGAVAALGVPEVGFVSKPNAAVAGETETYDWLAERYRFALLASGD</sequence>
<gene>
    <name evidence="2" type="ORF">CLV47_102283</name>
</gene>
<organism evidence="2 3">
    <name type="scientific">Antricoccus suffuscus</name>
    <dbReference type="NCBI Taxonomy" id="1629062"/>
    <lineage>
        <taxon>Bacteria</taxon>
        <taxon>Bacillati</taxon>
        <taxon>Actinomycetota</taxon>
        <taxon>Actinomycetes</taxon>
        <taxon>Geodermatophilales</taxon>
        <taxon>Antricoccaceae</taxon>
        <taxon>Antricoccus</taxon>
    </lineage>
</organism>
<dbReference type="InterPro" id="IPR057767">
    <property type="entry name" value="UGSC-like_dom"/>
</dbReference>
<evidence type="ECO:0000313" key="3">
    <source>
        <dbReference type="Proteomes" id="UP000237752"/>
    </source>
</evidence>
<evidence type="ECO:0000259" key="1">
    <source>
        <dbReference type="Pfam" id="PF24696"/>
    </source>
</evidence>
<accession>A0A2T1A4R6</accession>
<feature type="domain" description="UGSC-like" evidence="1">
    <location>
        <begin position="3"/>
        <end position="92"/>
    </location>
</feature>
<evidence type="ECO:0000313" key="2">
    <source>
        <dbReference type="EMBL" id="PRZ43593.1"/>
    </source>
</evidence>
<comment type="caution">
    <text evidence="2">The sequence shown here is derived from an EMBL/GenBank/DDBJ whole genome shotgun (WGS) entry which is preliminary data.</text>
</comment>
<reference evidence="2 3" key="1">
    <citation type="submission" date="2018-03" db="EMBL/GenBank/DDBJ databases">
        <title>Genomic Encyclopedia of Archaeal and Bacterial Type Strains, Phase II (KMG-II): from individual species to whole genera.</title>
        <authorList>
            <person name="Goeker M."/>
        </authorList>
    </citation>
    <scope>NUCLEOTIDE SEQUENCE [LARGE SCALE GENOMIC DNA]</scope>
    <source>
        <strain evidence="2 3">DSM 100065</strain>
    </source>
</reference>
<dbReference type="AlphaFoldDB" id="A0A2T1A4R6"/>
<protein>
    <recommendedName>
        <fullName evidence="1">UGSC-like domain-containing protein</fullName>
    </recommendedName>
</protein>
<dbReference type="Proteomes" id="UP000237752">
    <property type="component" value="Unassembled WGS sequence"/>
</dbReference>
<proteinExistence type="predicted"/>
<dbReference type="OrthoDB" id="9806179at2"/>
<keyword evidence="3" id="KW-1185">Reference proteome</keyword>
<dbReference type="EMBL" id="PVUE01000002">
    <property type="protein sequence ID" value="PRZ43593.1"/>
    <property type="molecule type" value="Genomic_DNA"/>
</dbReference>
<dbReference type="Pfam" id="PF24696">
    <property type="entry name" value="UGSC"/>
    <property type="match status" value="1"/>
</dbReference>